<sequence length="70" mass="7580">MNGDDVCGLLLRLGLDQTVFSKLPIDQMSEDGVLRLWMTMGEGIGSPQGLLVRRSQRGERGKPPAKPEGA</sequence>
<keyword evidence="3" id="KW-1185">Reference proteome</keyword>
<evidence type="ECO:0000256" key="1">
    <source>
        <dbReference type="SAM" id="MobiDB-lite"/>
    </source>
</evidence>
<dbReference type="AlphaFoldDB" id="A0A517YVR8"/>
<name>A0A517YVR8_9BACT</name>
<organism evidence="2 3">
    <name type="scientific">Poriferisphaera corsica</name>
    <dbReference type="NCBI Taxonomy" id="2528020"/>
    <lineage>
        <taxon>Bacteria</taxon>
        <taxon>Pseudomonadati</taxon>
        <taxon>Planctomycetota</taxon>
        <taxon>Phycisphaerae</taxon>
        <taxon>Phycisphaerales</taxon>
        <taxon>Phycisphaeraceae</taxon>
        <taxon>Poriferisphaera</taxon>
    </lineage>
</organism>
<evidence type="ECO:0000313" key="3">
    <source>
        <dbReference type="Proteomes" id="UP000317369"/>
    </source>
</evidence>
<evidence type="ECO:0000313" key="2">
    <source>
        <dbReference type="EMBL" id="QDU34309.1"/>
    </source>
</evidence>
<reference evidence="2 3" key="1">
    <citation type="submission" date="2019-02" db="EMBL/GenBank/DDBJ databases">
        <title>Deep-cultivation of Planctomycetes and their phenomic and genomic characterization uncovers novel biology.</title>
        <authorList>
            <person name="Wiegand S."/>
            <person name="Jogler M."/>
            <person name="Boedeker C."/>
            <person name="Pinto D."/>
            <person name="Vollmers J."/>
            <person name="Rivas-Marin E."/>
            <person name="Kohn T."/>
            <person name="Peeters S.H."/>
            <person name="Heuer A."/>
            <person name="Rast P."/>
            <person name="Oberbeckmann S."/>
            <person name="Bunk B."/>
            <person name="Jeske O."/>
            <person name="Meyerdierks A."/>
            <person name="Storesund J.E."/>
            <person name="Kallscheuer N."/>
            <person name="Luecker S."/>
            <person name="Lage O.M."/>
            <person name="Pohl T."/>
            <person name="Merkel B.J."/>
            <person name="Hornburger P."/>
            <person name="Mueller R.-W."/>
            <person name="Bruemmer F."/>
            <person name="Labrenz M."/>
            <person name="Spormann A.M."/>
            <person name="Op den Camp H."/>
            <person name="Overmann J."/>
            <person name="Amann R."/>
            <person name="Jetten M.S.M."/>
            <person name="Mascher T."/>
            <person name="Medema M.H."/>
            <person name="Devos D.P."/>
            <person name="Kaster A.-K."/>
            <person name="Ovreas L."/>
            <person name="Rohde M."/>
            <person name="Galperin M.Y."/>
            <person name="Jogler C."/>
        </authorList>
    </citation>
    <scope>NUCLEOTIDE SEQUENCE [LARGE SCALE GENOMIC DNA]</scope>
    <source>
        <strain evidence="2 3">KS4</strain>
    </source>
</reference>
<proteinExistence type="predicted"/>
<feature type="region of interest" description="Disordered" evidence="1">
    <location>
        <begin position="46"/>
        <end position="70"/>
    </location>
</feature>
<dbReference type="KEGG" id="pcor:KS4_23760"/>
<protein>
    <submittedName>
        <fullName evidence="2">Uncharacterized protein</fullName>
    </submittedName>
</protein>
<gene>
    <name evidence="2" type="ORF">KS4_23760</name>
</gene>
<dbReference type="RefSeq" id="WP_145078034.1">
    <property type="nucleotide sequence ID" value="NZ_CP036425.1"/>
</dbReference>
<dbReference type="Proteomes" id="UP000317369">
    <property type="component" value="Chromosome"/>
</dbReference>
<accession>A0A517YVR8</accession>
<dbReference type="EMBL" id="CP036425">
    <property type="protein sequence ID" value="QDU34309.1"/>
    <property type="molecule type" value="Genomic_DNA"/>
</dbReference>